<keyword evidence="7" id="KW-1185">Reference proteome</keyword>
<evidence type="ECO:0000256" key="2">
    <source>
        <dbReference type="ARBA" id="ARBA00023315"/>
    </source>
</evidence>
<dbReference type="InterPro" id="IPR016181">
    <property type="entry name" value="Acyl_CoA_acyltransferase"/>
</dbReference>
<dbReference type="eggNOG" id="COG0456">
    <property type="taxonomic scope" value="Bacteria"/>
</dbReference>
<proteinExistence type="predicted"/>
<dbReference type="CDD" id="cd04301">
    <property type="entry name" value="NAT_SF"/>
    <property type="match status" value="1"/>
</dbReference>
<name>A0A098R446_9LACO</name>
<keyword evidence="2" id="KW-0012">Acyltransferase</keyword>
<dbReference type="EMBL" id="CP032744">
    <property type="protein sequence ID" value="AYJ38633.1"/>
    <property type="molecule type" value="Genomic_DNA"/>
</dbReference>
<keyword evidence="1 6" id="KW-0808">Transferase</keyword>
<dbReference type="RefSeq" id="WP_021731499.1">
    <property type="nucleotide sequence ID" value="NZ_AVAI01000119.1"/>
</dbReference>
<evidence type="ECO:0000313" key="4">
    <source>
        <dbReference type="EMBL" id="AYJ38633.1"/>
    </source>
</evidence>
<dbReference type="Proteomes" id="UP000292648">
    <property type="component" value="Unassembled WGS sequence"/>
</dbReference>
<dbReference type="Proteomes" id="UP000236162">
    <property type="component" value="Unassembled WGS sequence"/>
</dbReference>
<reference evidence="6 9" key="3">
    <citation type="submission" date="2019-01" db="EMBL/GenBank/DDBJ databases">
        <title>Draft genome sequence of Lactobacillus paraplantarum OSY-TC318, a Producer of the novel lantibiotic Paraplantaracin TC318.</title>
        <authorList>
            <person name="Hussein W.E."/>
            <person name="Huang E."/>
            <person name="Yousef A.E."/>
        </authorList>
    </citation>
    <scope>NUCLEOTIDE SEQUENCE [LARGE SCALE GENOMIC DNA]</scope>
    <source>
        <strain evidence="6 9">OSY-TC318</strain>
    </source>
</reference>
<sequence>MIRAVQITDAPTIQKLNADQLNYDYPLISTTQNLARLLAQPERHILLAATSTDDRQVLGYVHAEVYLETYGPALFNILALAVSTTVQHRGVGRALMTALAQQARLYHVAGIRLNSGIERQGAHQFYQQIGYTATKLQKRFFLDLEFDQSPTE</sequence>
<gene>
    <name evidence="6" type="ORF">EUZ87_07670</name>
    <name evidence="4" type="ORF">LP667_07320</name>
    <name evidence="5" type="ORF">LPPLD21_00288</name>
</gene>
<evidence type="ECO:0000313" key="9">
    <source>
        <dbReference type="Proteomes" id="UP000292648"/>
    </source>
</evidence>
<dbReference type="PROSITE" id="PS51186">
    <property type="entry name" value="GNAT"/>
    <property type="match status" value="1"/>
</dbReference>
<evidence type="ECO:0000313" key="7">
    <source>
        <dbReference type="Proteomes" id="UP000236162"/>
    </source>
</evidence>
<dbReference type="KEGG" id="lpx:ASU28_07345"/>
<dbReference type="PANTHER" id="PTHR43877">
    <property type="entry name" value="AMINOALKYLPHOSPHONATE N-ACETYLTRANSFERASE-RELATED-RELATED"/>
    <property type="match status" value="1"/>
</dbReference>
<dbReference type="Gene3D" id="3.40.630.30">
    <property type="match status" value="1"/>
</dbReference>
<dbReference type="InterPro" id="IPR000182">
    <property type="entry name" value="GNAT_dom"/>
</dbReference>
<dbReference type="EMBL" id="SEHH01000057">
    <property type="protein sequence ID" value="TBX42617.1"/>
    <property type="molecule type" value="Genomic_DNA"/>
</dbReference>
<dbReference type="EMBL" id="BDOR01000001">
    <property type="protein sequence ID" value="GBF00786.1"/>
    <property type="molecule type" value="Genomic_DNA"/>
</dbReference>
<dbReference type="InterPro" id="IPR050832">
    <property type="entry name" value="Bact_Acetyltransf"/>
</dbReference>
<reference evidence="4 8" key="2">
    <citation type="submission" date="2018-10" db="EMBL/GenBank/DDBJ databases">
        <title>Genome seuquencing of Lactobacillus species.</title>
        <authorList>
            <person name="Baek C."/>
            <person name="Yi H."/>
        </authorList>
    </citation>
    <scope>NUCLEOTIDE SEQUENCE [LARGE SCALE GENOMIC DNA]</scope>
    <source>
        <strain evidence="4 8">DSM 10667</strain>
    </source>
</reference>
<accession>A0A098R446</accession>
<evidence type="ECO:0000256" key="1">
    <source>
        <dbReference type="ARBA" id="ARBA00022679"/>
    </source>
</evidence>
<dbReference type="HOGENOM" id="CLU_013985_34_4_9"/>
<evidence type="ECO:0000313" key="5">
    <source>
        <dbReference type="EMBL" id="GBF00786.1"/>
    </source>
</evidence>
<protein>
    <submittedName>
        <fullName evidence="5">GNAT family acetyltransferase</fullName>
    </submittedName>
    <submittedName>
        <fullName evidence="6">N-acetyltransferase</fullName>
    </submittedName>
</protein>
<evidence type="ECO:0000313" key="8">
    <source>
        <dbReference type="Proteomes" id="UP000277896"/>
    </source>
</evidence>
<feature type="domain" description="N-acetyltransferase" evidence="3">
    <location>
        <begin position="1"/>
        <end position="152"/>
    </location>
</feature>
<evidence type="ECO:0000259" key="3">
    <source>
        <dbReference type="PROSITE" id="PS51186"/>
    </source>
</evidence>
<dbReference type="AlphaFoldDB" id="A0A098R446"/>
<dbReference type="GO" id="GO:0016747">
    <property type="term" value="F:acyltransferase activity, transferring groups other than amino-acyl groups"/>
    <property type="evidence" value="ECO:0007669"/>
    <property type="project" value="InterPro"/>
</dbReference>
<organism evidence="6 9">
    <name type="scientific">Lactiplantibacillus paraplantarum</name>
    <dbReference type="NCBI Taxonomy" id="60520"/>
    <lineage>
        <taxon>Bacteria</taxon>
        <taxon>Bacillati</taxon>
        <taxon>Bacillota</taxon>
        <taxon>Bacilli</taxon>
        <taxon>Lactobacillales</taxon>
        <taxon>Lactobacillaceae</taxon>
        <taxon>Lactiplantibacillus</taxon>
    </lineage>
</organism>
<dbReference type="SUPFAM" id="SSF55729">
    <property type="entry name" value="Acyl-CoA N-acyltransferases (Nat)"/>
    <property type="match status" value="1"/>
</dbReference>
<dbReference type="Proteomes" id="UP000277896">
    <property type="component" value="Chromosome"/>
</dbReference>
<dbReference type="GeneID" id="79807335"/>
<reference evidence="5 7" key="1">
    <citation type="submission" date="2017-04" db="EMBL/GenBank/DDBJ databases">
        <title>In vitro and in silico characterization of Lactobacillus paraplantarum D2-1, a starter culture for soymilk fermentation.</title>
        <authorList>
            <person name="Endo A."/>
            <person name="Sasaki F."/>
            <person name="Maeno S."/>
            <person name="Kanesaki Y."/>
            <person name="Kubota E."/>
            <person name="Torres G.A."/>
            <person name="Tomita S."/>
            <person name="Nakagawa J."/>
        </authorList>
    </citation>
    <scope>NUCLEOTIDE SEQUENCE [LARGE SCALE GENOMIC DNA]</scope>
    <source>
        <strain evidence="5 7">D2-1</strain>
    </source>
</reference>
<evidence type="ECO:0000313" key="6">
    <source>
        <dbReference type="EMBL" id="TBX42617.1"/>
    </source>
</evidence>
<dbReference type="Pfam" id="PF13508">
    <property type="entry name" value="Acetyltransf_7"/>
    <property type="match status" value="1"/>
</dbReference>